<evidence type="ECO:0000313" key="3">
    <source>
        <dbReference type="EMBL" id="KAK9797747.1"/>
    </source>
</evidence>
<dbReference type="Gene3D" id="3.40.1000.10">
    <property type="entry name" value="Mog1/PsbP, alpha/beta/alpha sandwich"/>
    <property type="match status" value="1"/>
</dbReference>
<reference evidence="3 4" key="1">
    <citation type="journal article" date="2024" name="Nat. Commun.">
        <title>Phylogenomics reveals the evolutionary origins of lichenization in chlorophyte algae.</title>
        <authorList>
            <person name="Puginier C."/>
            <person name="Libourel C."/>
            <person name="Otte J."/>
            <person name="Skaloud P."/>
            <person name="Haon M."/>
            <person name="Grisel S."/>
            <person name="Petersen M."/>
            <person name="Berrin J.G."/>
            <person name="Delaux P.M."/>
            <person name="Dal Grande F."/>
            <person name="Keller J."/>
        </authorList>
    </citation>
    <scope>NUCLEOTIDE SEQUENCE [LARGE SCALE GENOMIC DNA]</scope>
    <source>
        <strain evidence="3 4">SAG 2036</strain>
    </source>
</reference>
<dbReference type="EMBL" id="JALJOQ010000105">
    <property type="protein sequence ID" value="KAK9797747.1"/>
    <property type="molecule type" value="Genomic_DNA"/>
</dbReference>
<feature type="region of interest" description="Disordered" evidence="1">
    <location>
        <begin position="1"/>
        <end position="33"/>
    </location>
</feature>
<dbReference type="Pfam" id="PF01789">
    <property type="entry name" value="PsbP"/>
    <property type="match status" value="1"/>
</dbReference>
<proteinExistence type="predicted"/>
<feature type="domain" description="PsbP C-terminal" evidence="2">
    <location>
        <begin position="34"/>
        <end position="110"/>
    </location>
</feature>
<dbReference type="GO" id="GO:0019898">
    <property type="term" value="C:extrinsic component of membrane"/>
    <property type="evidence" value="ECO:0007669"/>
    <property type="project" value="InterPro"/>
</dbReference>
<dbReference type="GO" id="GO:0005509">
    <property type="term" value="F:calcium ion binding"/>
    <property type="evidence" value="ECO:0007669"/>
    <property type="project" value="InterPro"/>
</dbReference>
<dbReference type="AlphaFoldDB" id="A0AAW1NVP3"/>
<evidence type="ECO:0000256" key="1">
    <source>
        <dbReference type="SAM" id="MobiDB-lite"/>
    </source>
</evidence>
<accession>A0AAW1NVP3</accession>
<dbReference type="InterPro" id="IPR016123">
    <property type="entry name" value="Mog1/PsbP_a/b/a-sand"/>
</dbReference>
<gene>
    <name evidence="3" type="ORF">WJX73_005684</name>
</gene>
<name>A0AAW1NVP3_9CHLO</name>
<dbReference type="InterPro" id="IPR002683">
    <property type="entry name" value="PsbP_C"/>
</dbReference>
<dbReference type="Proteomes" id="UP001465755">
    <property type="component" value="Unassembled WGS sequence"/>
</dbReference>
<keyword evidence="4" id="KW-1185">Reference proteome</keyword>
<evidence type="ECO:0000313" key="4">
    <source>
        <dbReference type="Proteomes" id="UP001465755"/>
    </source>
</evidence>
<dbReference type="SUPFAM" id="SSF55724">
    <property type="entry name" value="Mog1p/PsbP-like"/>
    <property type="match status" value="1"/>
</dbReference>
<feature type="compositionally biased region" description="Basic and acidic residues" evidence="1">
    <location>
        <begin position="1"/>
        <end position="21"/>
    </location>
</feature>
<organism evidence="3 4">
    <name type="scientific">Symbiochloris irregularis</name>
    <dbReference type="NCBI Taxonomy" id="706552"/>
    <lineage>
        <taxon>Eukaryota</taxon>
        <taxon>Viridiplantae</taxon>
        <taxon>Chlorophyta</taxon>
        <taxon>core chlorophytes</taxon>
        <taxon>Trebouxiophyceae</taxon>
        <taxon>Trebouxiales</taxon>
        <taxon>Trebouxiaceae</taxon>
        <taxon>Symbiochloris</taxon>
    </lineage>
</organism>
<dbReference type="GO" id="GO:0009654">
    <property type="term" value="C:photosystem II oxygen evolving complex"/>
    <property type="evidence" value="ECO:0007669"/>
    <property type="project" value="InterPro"/>
</dbReference>
<protein>
    <recommendedName>
        <fullName evidence="2">PsbP C-terminal domain-containing protein</fullName>
    </recommendedName>
</protein>
<evidence type="ECO:0000259" key="2">
    <source>
        <dbReference type="Pfam" id="PF01789"/>
    </source>
</evidence>
<dbReference type="GO" id="GO:0015979">
    <property type="term" value="P:photosynthesis"/>
    <property type="evidence" value="ECO:0007669"/>
    <property type="project" value="InterPro"/>
</dbReference>
<sequence>MGKSRERSKCSRQLRRSEEALRAAGPSRLGTDLQGSLEKFGSLDSVGQKLLGAERAKESTKSAIMVSQNQRAGPSGTTMYDFDYIIDSTRGTKRVLNTVTISQRRLFIANGLAIEA</sequence>
<comment type="caution">
    <text evidence="3">The sequence shown here is derived from an EMBL/GenBank/DDBJ whole genome shotgun (WGS) entry which is preliminary data.</text>
</comment>